<dbReference type="Pfam" id="PF20452">
    <property type="entry name" value="Calmod_bind_C"/>
    <property type="match status" value="1"/>
</dbReference>
<evidence type="ECO:0000256" key="4">
    <source>
        <dbReference type="ARBA" id="ARBA00023125"/>
    </source>
</evidence>
<dbReference type="Pfam" id="PF20451">
    <property type="entry name" value="Calmod_bind_M"/>
    <property type="match status" value="1"/>
</dbReference>
<comment type="subcellular location">
    <subcellularLocation>
        <location evidence="1">Nucleus</location>
    </subcellularLocation>
</comment>
<evidence type="ECO:0000256" key="7">
    <source>
        <dbReference type="ARBA" id="ARBA00023242"/>
    </source>
</evidence>
<name>A0A444Z0J4_ARAHY</name>
<feature type="compositionally biased region" description="Basic and acidic residues" evidence="8">
    <location>
        <begin position="1"/>
        <end position="23"/>
    </location>
</feature>
<dbReference type="GO" id="GO:0005516">
    <property type="term" value="F:calmodulin binding"/>
    <property type="evidence" value="ECO:0007669"/>
    <property type="project" value="InterPro"/>
</dbReference>
<dbReference type="AlphaFoldDB" id="A0A444Z0J4"/>
<dbReference type="InterPro" id="IPR012416">
    <property type="entry name" value="CBP60"/>
</dbReference>
<comment type="similarity">
    <text evidence="2">Belongs to the plant ACBP60 protein family.</text>
</comment>
<dbReference type="InterPro" id="IPR046830">
    <property type="entry name" value="Calmod_bind_M"/>
</dbReference>
<keyword evidence="13" id="KW-1185">Reference proteome</keyword>
<evidence type="ECO:0000259" key="11">
    <source>
        <dbReference type="Pfam" id="PF20452"/>
    </source>
</evidence>
<dbReference type="GO" id="GO:0005634">
    <property type="term" value="C:nucleus"/>
    <property type="evidence" value="ECO:0007669"/>
    <property type="project" value="UniProtKB-SubCell"/>
</dbReference>
<feature type="region of interest" description="Disordered" evidence="8">
    <location>
        <begin position="1"/>
        <end position="24"/>
    </location>
</feature>
<evidence type="ECO:0000313" key="13">
    <source>
        <dbReference type="Proteomes" id="UP000289738"/>
    </source>
</evidence>
<keyword evidence="6" id="KW-0804">Transcription</keyword>
<evidence type="ECO:0000256" key="8">
    <source>
        <dbReference type="SAM" id="MobiDB-lite"/>
    </source>
</evidence>
<feature type="region of interest" description="Disordered" evidence="8">
    <location>
        <begin position="490"/>
        <end position="513"/>
    </location>
</feature>
<dbReference type="InterPro" id="IPR046829">
    <property type="entry name" value="Calmod_bind_C"/>
</dbReference>
<dbReference type="Pfam" id="PF07887">
    <property type="entry name" value="Calmodulin_bind"/>
    <property type="match status" value="1"/>
</dbReference>
<dbReference type="PANTHER" id="PTHR31713">
    <property type="entry name" value="OS02G0177800 PROTEIN"/>
    <property type="match status" value="1"/>
</dbReference>
<comment type="caution">
    <text evidence="12">The sequence shown here is derived from an EMBL/GenBank/DDBJ whole genome shotgun (WGS) entry which is preliminary data.</text>
</comment>
<dbReference type="PANTHER" id="PTHR31713:SF75">
    <property type="entry name" value="CALMODULIN-BINDING-LIKE PROTEIN"/>
    <property type="match status" value="1"/>
</dbReference>
<organism evidence="12 13">
    <name type="scientific">Arachis hypogaea</name>
    <name type="common">Peanut</name>
    <dbReference type="NCBI Taxonomy" id="3818"/>
    <lineage>
        <taxon>Eukaryota</taxon>
        <taxon>Viridiplantae</taxon>
        <taxon>Streptophyta</taxon>
        <taxon>Embryophyta</taxon>
        <taxon>Tracheophyta</taxon>
        <taxon>Spermatophyta</taxon>
        <taxon>Magnoliopsida</taxon>
        <taxon>eudicotyledons</taxon>
        <taxon>Gunneridae</taxon>
        <taxon>Pentapetalae</taxon>
        <taxon>rosids</taxon>
        <taxon>fabids</taxon>
        <taxon>Fabales</taxon>
        <taxon>Fabaceae</taxon>
        <taxon>Papilionoideae</taxon>
        <taxon>50 kb inversion clade</taxon>
        <taxon>dalbergioids sensu lato</taxon>
        <taxon>Dalbergieae</taxon>
        <taxon>Pterocarpus clade</taxon>
        <taxon>Arachis</taxon>
    </lineage>
</organism>
<feature type="compositionally biased region" description="Polar residues" evidence="8">
    <location>
        <begin position="490"/>
        <end position="501"/>
    </location>
</feature>
<gene>
    <name evidence="12" type="ORF">Ahy_B05g075113</name>
</gene>
<keyword evidence="3" id="KW-0805">Transcription regulation</keyword>
<accession>A0A444Z0J4</accession>
<sequence>MAAKRFLDDSDDRDQDKPNDKRFRSNRPTLASVITEVVTMKNLQNLFSVALEPVLKRVVSEEVDRAMRQWCSCSSSSRSLTRTPSLRIKAFDDDQPSSTLQLVFSKRLSLPIFTGSRILDVEGNPISILLMDKSSGQMVPTSLPHPIKLELLVLDGDFPLSDNDNSSSSSSSSCGWSSEEFNSRIVKERTGKRPLLAGELNLTMRDGIAPTGDIEFTDNSSWIRSRKFRVAVRVAPGTNHHALAIREGITEAFVVKDHRGELYKKHHPPMLNDEVWRLEKIGKDGAFHKKLSSEGIKTVQDFLKLSVIDPHRLRKILGIGMSDKMWEVTIKHAKTCEMGSKIYIYRGPHFTLFLNPICQLIKADVNGHTFPTKELTNLNRTYIEKLVREAYAKWQNLEEFDGVLNDNIALLTQGDANMEQYQNNHPGSVVTYDSNDYYGDKSTASYVPSNNNNDNSALIMGSMEWSLNNSNPGYTTASFTNGFPYGFSSGSQSDGDITPTSGCVIDEAPRRHI</sequence>
<dbReference type="GO" id="GO:0043565">
    <property type="term" value="F:sequence-specific DNA binding"/>
    <property type="evidence" value="ECO:0007669"/>
    <property type="project" value="TreeGrafter"/>
</dbReference>
<evidence type="ECO:0000256" key="6">
    <source>
        <dbReference type="ARBA" id="ARBA00023163"/>
    </source>
</evidence>
<dbReference type="GO" id="GO:0080142">
    <property type="term" value="P:regulation of salicylic acid biosynthetic process"/>
    <property type="evidence" value="ECO:0007669"/>
    <property type="project" value="TreeGrafter"/>
</dbReference>
<feature type="domain" description="Calmodulin binding protein C-terminal" evidence="11">
    <location>
        <begin position="341"/>
        <end position="400"/>
    </location>
</feature>
<dbReference type="InterPro" id="IPR046831">
    <property type="entry name" value="Calmodulin_bind_N"/>
</dbReference>
<feature type="domain" description="Calmodulin binding protein central" evidence="10">
    <location>
        <begin position="270"/>
        <end position="336"/>
    </location>
</feature>
<evidence type="ECO:0000256" key="2">
    <source>
        <dbReference type="ARBA" id="ARBA00007214"/>
    </source>
</evidence>
<reference evidence="12 13" key="1">
    <citation type="submission" date="2019-01" db="EMBL/GenBank/DDBJ databases">
        <title>Sequencing of cultivated peanut Arachis hypogaea provides insights into genome evolution and oil improvement.</title>
        <authorList>
            <person name="Chen X."/>
        </authorList>
    </citation>
    <scope>NUCLEOTIDE SEQUENCE [LARGE SCALE GENOMIC DNA]</scope>
    <source>
        <strain evidence="13">cv. Fuhuasheng</strain>
        <tissue evidence="12">Leaves</tissue>
    </source>
</reference>
<keyword evidence="5" id="KW-0010">Activator</keyword>
<dbReference type="STRING" id="3818.A0A444Z0J4"/>
<evidence type="ECO:0000313" key="12">
    <source>
        <dbReference type="EMBL" id="RYR07701.1"/>
    </source>
</evidence>
<evidence type="ECO:0000259" key="9">
    <source>
        <dbReference type="Pfam" id="PF07887"/>
    </source>
</evidence>
<dbReference type="Proteomes" id="UP000289738">
    <property type="component" value="Chromosome B05"/>
</dbReference>
<protein>
    <recommendedName>
        <fullName evidence="14">Protein SAR DEFICIENT 1</fullName>
    </recommendedName>
</protein>
<dbReference type="OrthoDB" id="757051at2759"/>
<keyword evidence="7" id="KW-0539">Nucleus</keyword>
<dbReference type="Gramene" id="arahy.Tifrunner.gnm2.ann2.Ah15g437100.1">
    <property type="protein sequence ID" value="arahy.Tifrunner.gnm2.ann2.Ah15g437100.1-CDS"/>
    <property type="gene ID" value="arahy.Tifrunner.gnm2.ann2.Ah15g437100"/>
</dbReference>
<keyword evidence="4" id="KW-0238">DNA-binding</keyword>
<feature type="domain" description="Calmodulin binding protein-like N-terminal" evidence="9">
    <location>
        <begin position="100"/>
        <end position="258"/>
    </location>
</feature>
<dbReference type="GO" id="GO:0003700">
    <property type="term" value="F:DNA-binding transcription factor activity"/>
    <property type="evidence" value="ECO:0007669"/>
    <property type="project" value="TreeGrafter"/>
</dbReference>
<proteinExistence type="inferred from homology"/>
<evidence type="ECO:0008006" key="14">
    <source>
        <dbReference type="Google" id="ProtNLM"/>
    </source>
</evidence>
<dbReference type="EMBL" id="SDMP01000015">
    <property type="protein sequence ID" value="RYR07701.1"/>
    <property type="molecule type" value="Genomic_DNA"/>
</dbReference>
<evidence type="ECO:0000256" key="1">
    <source>
        <dbReference type="ARBA" id="ARBA00004123"/>
    </source>
</evidence>
<evidence type="ECO:0000259" key="10">
    <source>
        <dbReference type="Pfam" id="PF20451"/>
    </source>
</evidence>
<evidence type="ECO:0000256" key="5">
    <source>
        <dbReference type="ARBA" id="ARBA00023159"/>
    </source>
</evidence>
<evidence type="ECO:0000256" key="3">
    <source>
        <dbReference type="ARBA" id="ARBA00023015"/>
    </source>
</evidence>